<organism evidence="2 3">
    <name type="scientific">Aspergillus granulosus</name>
    <dbReference type="NCBI Taxonomy" id="176169"/>
    <lineage>
        <taxon>Eukaryota</taxon>
        <taxon>Fungi</taxon>
        <taxon>Dikarya</taxon>
        <taxon>Ascomycota</taxon>
        <taxon>Pezizomycotina</taxon>
        <taxon>Eurotiomycetes</taxon>
        <taxon>Eurotiomycetidae</taxon>
        <taxon>Eurotiales</taxon>
        <taxon>Aspergillaceae</taxon>
        <taxon>Aspergillus</taxon>
        <taxon>Aspergillus subgen. Nidulantes</taxon>
    </lineage>
</organism>
<comment type="caution">
    <text evidence="2">The sequence shown here is derived from an EMBL/GenBank/DDBJ whole genome shotgun (WGS) entry which is preliminary data.</text>
</comment>
<evidence type="ECO:0000256" key="1">
    <source>
        <dbReference type="SAM" id="Phobius"/>
    </source>
</evidence>
<evidence type="ECO:0000313" key="3">
    <source>
        <dbReference type="Proteomes" id="UP001610334"/>
    </source>
</evidence>
<keyword evidence="1" id="KW-0812">Transmembrane</keyword>
<proteinExistence type="predicted"/>
<dbReference type="Proteomes" id="UP001610334">
    <property type="component" value="Unassembled WGS sequence"/>
</dbReference>
<sequence length="61" mass="6689">MMIWYVTPSVGLEILEDLSARVQAIKCKLLLLSELGSGIFVVIIVVRKRVAPLAPAPGAWR</sequence>
<keyword evidence="1" id="KW-1133">Transmembrane helix</keyword>
<name>A0ABR4H7B5_9EURO</name>
<gene>
    <name evidence="2" type="ORF">BJX63DRAFT_286272</name>
</gene>
<evidence type="ECO:0000313" key="2">
    <source>
        <dbReference type="EMBL" id="KAL2811292.1"/>
    </source>
</evidence>
<keyword evidence="1" id="KW-0472">Membrane</keyword>
<protein>
    <submittedName>
        <fullName evidence="2">Uncharacterized protein</fullName>
    </submittedName>
</protein>
<reference evidence="2 3" key="1">
    <citation type="submission" date="2024-07" db="EMBL/GenBank/DDBJ databases">
        <title>Section-level genome sequencing and comparative genomics of Aspergillus sections Usti and Cavernicolus.</title>
        <authorList>
            <consortium name="Lawrence Berkeley National Laboratory"/>
            <person name="Nybo J.L."/>
            <person name="Vesth T.C."/>
            <person name="Theobald S."/>
            <person name="Frisvad J.C."/>
            <person name="Larsen T.O."/>
            <person name="Kjaerboelling I."/>
            <person name="Rothschild-Mancinelli K."/>
            <person name="Lyhne E.K."/>
            <person name="Kogle M.E."/>
            <person name="Barry K."/>
            <person name="Clum A."/>
            <person name="Na H."/>
            <person name="Ledsgaard L."/>
            <person name="Lin J."/>
            <person name="Lipzen A."/>
            <person name="Kuo A."/>
            <person name="Riley R."/>
            <person name="Mondo S."/>
            <person name="Labutti K."/>
            <person name="Haridas S."/>
            <person name="Pangalinan J."/>
            <person name="Salamov A.A."/>
            <person name="Simmons B.A."/>
            <person name="Magnuson J.K."/>
            <person name="Chen J."/>
            <person name="Drula E."/>
            <person name="Henrissat B."/>
            <person name="Wiebenga A."/>
            <person name="Lubbers R.J."/>
            <person name="Gomes A.C."/>
            <person name="Makela M.R."/>
            <person name="Stajich J."/>
            <person name="Grigoriev I.V."/>
            <person name="Mortensen U.H."/>
            <person name="De Vries R.P."/>
            <person name="Baker S.E."/>
            <person name="Andersen M.R."/>
        </authorList>
    </citation>
    <scope>NUCLEOTIDE SEQUENCE [LARGE SCALE GENOMIC DNA]</scope>
    <source>
        <strain evidence="2 3">CBS 588.65</strain>
    </source>
</reference>
<accession>A0ABR4H7B5</accession>
<dbReference type="EMBL" id="JBFXLT010000060">
    <property type="protein sequence ID" value="KAL2811292.1"/>
    <property type="molecule type" value="Genomic_DNA"/>
</dbReference>
<feature type="transmembrane region" description="Helical" evidence="1">
    <location>
        <begin position="29"/>
        <end position="46"/>
    </location>
</feature>
<keyword evidence="3" id="KW-1185">Reference proteome</keyword>